<dbReference type="OrthoDB" id="9796962at2"/>
<evidence type="ECO:0000313" key="3">
    <source>
        <dbReference type="Proteomes" id="UP000078596"/>
    </source>
</evidence>
<dbReference type="InterPro" id="IPR058248">
    <property type="entry name" value="Lxx211020-like"/>
</dbReference>
<dbReference type="InterPro" id="IPR036182">
    <property type="entry name" value="PCuAC_sf"/>
</dbReference>
<dbReference type="SUPFAM" id="SSF110087">
    <property type="entry name" value="DR1885-like metal-binding protein"/>
    <property type="match status" value="1"/>
</dbReference>
<keyword evidence="1" id="KW-0732">Signal</keyword>
<organism evidence="2 3">
    <name type="scientific">Halothiobacillus diazotrophicus</name>
    <dbReference type="NCBI Taxonomy" id="1860122"/>
    <lineage>
        <taxon>Bacteria</taxon>
        <taxon>Pseudomonadati</taxon>
        <taxon>Pseudomonadota</taxon>
        <taxon>Gammaproteobacteria</taxon>
        <taxon>Chromatiales</taxon>
        <taxon>Halothiobacillaceae</taxon>
        <taxon>Halothiobacillus</taxon>
    </lineage>
</organism>
<dbReference type="Gene3D" id="2.60.40.1890">
    <property type="entry name" value="PCu(A)C copper chaperone"/>
    <property type="match status" value="1"/>
</dbReference>
<gene>
    <name evidence="2" type="ORF">A9404_07095</name>
</gene>
<dbReference type="EMBL" id="CP016027">
    <property type="protein sequence ID" value="ANJ67181.1"/>
    <property type="molecule type" value="Genomic_DNA"/>
</dbReference>
<dbReference type="Pfam" id="PF04314">
    <property type="entry name" value="PCuAC"/>
    <property type="match status" value="1"/>
</dbReference>
<evidence type="ECO:0000256" key="1">
    <source>
        <dbReference type="SAM" id="SignalP"/>
    </source>
</evidence>
<feature type="signal peptide" evidence="1">
    <location>
        <begin position="1"/>
        <end position="19"/>
    </location>
</feature>
<evidence type="ECO:0008006" key="4">
    <source>
        <dbReference type="Google" id="ProtNLM"/>
    </source>
</evidence>
<dbReference type="PANTHER" id="PTHR36302">
    <property type="entry name" value="BLR7088 PROTEIN"/>
    <property type="match status" value="1"/>
</dbReference>
<reference evidence="2 3" key="1">
    <citation type="submission" date="2016-06" db="EMBL/GenBank/DDBJ databases">
        <title>Insight into the functional genes involving in sulfur oxidation in Pearl River water.</title>
        <authorList>
            <person name="Luo J."/>
            <person name="Tan X."/>
            <person name="Lin W."/>
        </authorList>
    </citation>
    <scope>NUCLEOTIDE SEQUENCE [LARGE SCALE GENOMIC DNA]</scope>
    <source>
        <strain evidence="2 3">LS2</strain>
    </source>
</reference>
<dbReference type="InterPro" id="IPR007410">
    <property type="entry name" value="LpqE-like"/>
</dbReference>
<sequence>MKQWVIGSMLLLTSVGALAAPVISDAWIPEQPPGAMASAVFLTMKNTGDRPDALIKASAPGFKAVQMHKSVQVDGMHRMIEQKEIAIPAHGETRLAPGGYHIMLIGPNKPLVAGDHVPVTLTFSDGTTETLQVPIKKRPAMSGAMSH</sequence>
<protein>
    <recommendedName>
        <fullName evidence="4">Copper chaperone PCu(A)C</fullName>
    </recommendedName>
</protein>
<dbReference type="KEGG" id="haz:A9404_07095"/>
<feature type="chain" id="PRO_5008250375" description="Copper chaperone PCu(A)C" evidence="1">
    <location>
        <begin position="20"/>
        <end position="147"/>
    </location>
</feature>
<evidence type="ECO:0000313" key="2">
    <source>
        <dbReference type="EMBL" id="ANJ67181.1"/>
    </source>
</evidence>
<dbReference type="Proteomes" id="UP000078596">
    <property type="component" value="Chromosome"/>
</dbReference>
<dbReference type="PANTHER" id="PTHR36302:SF1">
    <property type="entry name" value="COPPER CHAPERONE PCU(A)C"/>
    <property type="match status" value="1"/>
</dbReference>
<dbReference type="STRING" id="1860122.A9404_07095"/>
<keyword evidence="3" id="KW-1185">Reference proteome</keyword>
<name>A0A191ZH19_9GAMM</name>
<accession>A0A191ZH19</accession>
<dbReference type="AlphaFoldDB" id="A0A191ZH19"/>
<proteinExistence type="predicted"/>